<dbReference type="RefSeq" id="WP_108384431.1">
    <property type="nucleotide sequence ID" value="NZ_QBUD01000001.1"/>
</dbReference>
<accession>A0A2T6KQ64</accession>
<evidence type="ECO:0000313" key="3">
    <source>
        <dbReference type="Proteomes" id="UP000244523"/>
    </source>
</evidence>
<gene>
    <name evidence="2" type="ORF">C8N45_101282</name>
</gene>
<reference evidence="2 3" key="1">
    <citation type="submission" date="2018-04" db="EMBL/GenBank/DDBJ databases">
        <title>Genomic Encyclopedia of Archaeal and Bacterial Type Strains, Phase II (KMG-II): from individual species to whole genera.</title>
        <authorList>
            <person name="Goeker M."/>
        </authorList>
    </citation>
    <scope>NUCLEOTIDE SEQUENCE [LARGE SCALE GENOMIC DNA]</scope>
    <source>
        <strain evidence="2 3">DSM 29955</strain>
    </source>
</reference>
<name>A0A2T6KQ64_9RHOB</name>
<feature type="transmembrane region" description="Helical" evidence="1">
    <location>
        <begin position="93"/>
        <end position="117"/>
    </location>
</feature>
<keyword evidence="1" id="KW-0472">Membrane</keyword>
<keyword evidence="1" id="KW-0812">Transmembrane</keyword>
<evidence type="ECO:0000313" key="2">
    <source>
        <dbReference type="EMBL" id="PUB18697.1"/>
    </source>
</evidence>
<keyword evidence="1" id="KW-1133">Transmembrane helix</keyword>
<keyword evidence="3" id="KW-1185">Reference proteome</keyword>
<dbReference type="AlphaFoldDB" id="A0A2T6KQ64"/>
<evidence type="ECO:0000256" key="1">
    <source>
        <dbReference type="SAM" id="Phobius"/>
    </source>
</evidence>
<comment type="caution">
    <text evidence="2">The sequence shown here is derived from an EMBL/GenBank/DDBJ whole genome shotgun (WGS) entry which is preliminary data.</text>
</comment>
<protein>
    <submittedName>
        <fullName evidence="2">Uncharacterized protein</fullName>
    </submittedName>
</protein>
<proteinExistence type="predicted"/>
<organism evidence="2 3">
    <name type="scientific">Yoonia sediminilitoris</name>
    <dbReference type="NCBI Taxonomy" id="1286148"/>
    <lineage>
        <taxon>Bacteria</taxon>
        <taxon>Pseudomonadati</taxon>
        <taxon>Pseudomonadota</taxon>
        <taxon>Alphaproteobacteria</taxon>
        <taxon>Rhodobacterales</taxon>
        <taxon>Paracoccaceae</taxon>
        <taxon>Yoonia</taxon>
    </lineage>
</organism>
<dbReference type="EMBL" id="QBUD01000001">
    <property type="protein sequence ID" value="PUB18697.1"/>
    <property type="molecule type" value="Genomic_DNA"/>
</dbReference>
<dbReference type="Proteomes" id="UP000244523">
    <property type="component" value="Unassembled WGS sequence"/>
</dbReference>
<sequence>MARTLTTVVAEIRTLLEVKLRVKGRDLRTQVRRAGRRLPRKVRRDLKFLIETEKIAANPKLGRMVNDAKVAKAHASVVGYLEAINPREAMWNLILNITASIALALIVVFVVVLYLLVQRGLI</sequence>
<dbReference type="OrthoDB" id="7874312at2"/>